<proteinExistence type="predicted"/>
<dbReference type="PANTHER" id="PTHR37529:SF1">
    <property type="entry name" value="TRANSPOSASE INSG FOR INSERTION SEQUENCE ELEMENT IS4-RELATED"/>
    <property type="match status" value="1"/>
</dbReference>
<feature type="non-terminal residue" evidence="2">
    <location>
        <position position="1"/>
    </location>
</feature>
<evidence type="ECO:0000313" key="3">
    <source>
        <dbReference type="EMBL" id="RMX11797.1"/>
    </source>
</evidence>
<protein>
    <submittedName>
        <fullName evidence="2">DDE transposase</fullName>
    </submittedName>
</protein>
<dbReference type="SUPFAM" id="SSF53098">
    <property type="entry name" value="Ribonuclease H-like"/>
    <property type="match status" value="1"/>
</dbReference>
<dbReference type="Proteomes" id="UP000281171">
    <property type="component" value="Unassembled WGS sequence"/>
</dbReference>
<evidence type="ECO:0000313" key="2">
    <source>
        <dbReference type="EMBL" id="RMX11678.1"/>
    </source>
</evidence>
<evidence type="ECO:0000313" key="1">
    <source>
        <dbReference type="EMBL" id="RMX05599.1"/>
    </source>
</evidence>
<dbReference type="InterPro" id="IPR012337">
    <property type="entry name" value="RNaseH-like_sf"/>
</dbReference>
<dbReference type="PANTHER" id="PTHR37529">
    <property type="entry name" value="TRANSPOSASE INSG FOR INSERTION SEQUENCE ELEMENT IS4-RELATED"/>
    <property type="match status" value="1"/>
</dbReference>
<dbReference type="AlphaFoldDB" id="A0A3M6R9R6"/>
<evidence type="ECO:0000313" key="4">
    <source>
        <dbReference type="Proteomes" id="UP000281171"/>
    </source>
</evidence>
<dbReference type="EMBL" id="RDQK01000041">
    <property type="protein sequence ID" value="RMX05599.1"/>
    <property type="molecule type" value="Genomic_DNA"/>
</dbReference>
<dbReference type="EMBL" id="RDQK01000001">
    <property type="protein sequence ID" value="RMX11797.1"/>
    <property type="molecule type" value="Genomic_DNA"/>
</dbReference>
<reference evidence="2 4" key="1">
    <citation type="submission" date="2018-10" db="EMBL/GenBank/DDBJ databases">
        <title>Comamonadaceae CDC group NO-1 genome sequencing and assembly.</title>
        <authorList>
            <person name="Bernier A.-M."/>
            <person name="Bernard K."/>
        </authorList>
    </citation>
    <scope>NUCLEOTIDE SEQUENCE [LARGE SCALE GENOMIC DNA]</scope>
    <source>
        <strain evidence="2 4">NML180581</strain>
    </source>
</reference>
<organism evidence="2 4">
    <name type="scientific">Allofranklinella schreckenbergeri</name>
    <dbReference type="NCBI Taxonomy" id="1076744"/>
    <lineage>
        <taxon>Bacteria</taxon>
        <taxon>Pseudomonadati</taxon>
        <taxon>Pseudomonadota</taxon>
        <taxon>Betaproteobacteria</taxon>
        <taxon>Burkholderiales</taxon>
        <taxon>Comamonadaceae</taxon>
        <taxon>Allofranklinella</taxon>
    </lineage>
</organism>
<sequence>EQRWRIESSYRELKQELLGSELTLRSGTPQTVMQEVWGALLAYNLIRLEMAEVARQEGVAPTDLSFTVALNYMRYEWLSLASISPGLLPKHLLRLRQRLGEQLLPKQRRGRQCPRVVKKPPARYPFKQVRAVK</sequence>
<name>A0A3M6R9R6_9BURK</name>
<comment type="caution">
    <text evidence="2">The sequence shown here is derived from an EMBL/GenBank/DDBJ whole genome shotgun (WGS) entry which is preliminary data.</text>
</comment>
<accession>A0A3M6R9R6</accession>
<gene>
    <name evidence="2" type="ORF">EBQ24_00005</name>
    <name evidence="3" type="ORF">EBQ24_00685</name>
    <name evidence="1" type="ORF">EBQ24_12150</name>
</gene>
<dbReference type="EMBL" id="RDQK01000001">
    <property type="protein sequence ID" value="RMX11678.1"/>
    <property type="molecule type" value="Genomic_DNA"/>
</dbReference>